<dbReference type="EMBL" id="CP002535">
    <property type="protein sequence ID" value="AEE93212.1"/>
    <property type="molecule type" value="Genomic_DNA"/>
</dbReference>
<dbReference type="SMART" id="SM00895">
    <property type="entry name" value="FCD"/>
    <property type="match status" value="1"/>
</dbReference>
<accession>F4B5B8</accession>
<dbReference type="STRING" id="933801.Ahos_0321"/>
<gene>
    <name evidence="5" type="ordered locus">Ahos_0321</name>
</gene>
<organism evidence="5 6">
    <name type="scientific">Acidianus hospitalis (strain W1)</name>
    <dbReference type="NCBI Taxonomy" id="933801"/>
    <lineage>
        <taxon>Archaea</taxon>
        <taxon>Thermoproteota</taxon>
        <taxon>Thermoprotei</taxon>
        <taxon>Sulfolobales</taxon>
        <taxon>Sulfolobaceae</taxon>
        <taxon>Acidianus</taxon>
    </lineage>
</organism>
<reference key="2">
    <citation type="journal article" date="2011" name="Extremophiles">
        <title>Genomic analyses of Acidianus hospitalis W1 a host for studying crenarchaeal virus and plasmid life cycles.</title>
        <authorList>
            <person name="You X.Y."/>
            <person name="Liu C."/>
            <person name="Wang S.Y."/>
            <person name="Jiang C.Y."/>
            <person name="Shah S.A."/>
            <person name="Prangishvili D."/>
            <person name="Liu S.J."/>
            <person name="Garrett R.A."/>
        </authorList>
    </citation>
    <scope>NUCLEOTIDE SEQUENCE</scope>
    <source>
        <strain>W1</strain>
    </source>
</reference>
<evidence type="ECO:0000313" key="5">
    <source>
        <dbReference type="EMBL" id="AEE93212.1"/>
    </source>
</evidence>
<dbReference type="PANTHER" id="PTHR43537:SF5">
    <property type="entry name" value="UXU OPERON TRANSCRIPTIONAL REGULATOR"/>
    <property type="match status" value="1"/>
</dbReference>
<dbReference type="KEGG" id="aho:Ahos_0321"/>
<keyword evidence="6" id="KW-1185">Reference proteome</keyword>
<dbReference type="HOGENOM" id="CLU_017584_5_0_2"/>
<evidence type="ECO:0000259" key="4">
    <source>
        <dbReference type="PROSITE" id="PS50949"/>
    </source>
</evidence>
<keyword evidence="3" id="KW-0804">Transcription</keyword>
<name>F4B5B8_ACIHW</name>
<dbReference type="InterPro" id="IPR008920">
    <property type="entry name" value="TF_FadR/GntR_C"/>
</dbReference>
<feature type="domain" description="HTH gntR-type" evidence="4">
    <location>
        <begin position="9"/>
        <end position="78"/>
    </location>
</feature>
<dbReference type="GO" id="GO:0003677">
    <property type="term" value="F:DNA binding"/>
    <property type="evidence" value="ECO:0007669"/>
    <property type="project" value="UniProtKB-KW"/>
</dbReference>
<evidence type="ECO:0000256" key="3">
    <source>
        <dbReference type="ARBA" id="ARBA00023163"/>
    </source>
</evidence>
<dbReference type="InterPro" id="IPR036388">
    <property type="entry name" value="WH-like_DNA-bd_sf"/>
</dbReference>
<dbReference type="PROSITE" id="PS50949">
    <property type="entry name" value="HTH_GNTR"/>
    <property type="match status" value="1"/>
</dbReference>
<dbReference type="SUPFAM" id="SSF46785">
    <property type="entry name" value="Winged helix' DNA-binding domain"/>
    <property type="match status" value="1"/>
</dbReference>
<dbReference type="PANTHER" id="PTHR43537">
    <property type="entry name" value="TRANSCRIPTIONAL REGULATOR, GNTR FAMILY"/>
    <property type="match status" value="1"/>
</dbReference>
<protein>
    <submittedName>
        <fullName evidence="5">Transcriptional regulator, GntR family</fullName>
    </submittedName>
</protein>
<keyword evidence="2" id="KW-0238">DNA-binding</keyword>
<dbReference type="SMART" id="SM00345">
    <property type="entry name" value="HTH_GNTR"/>
    <property type="match status" value="1"/>
</dbReference>
<dbReference type="InterPro" id="IPR000524">
    <property type="entry name" value="Tscrpt_reg_HTH_GntR"/>
</dbReference>
<dbReference type="AlphaFoldDB" id="F4B5B8"/>
<dbReference type="Proteomes" id="UP000008458">
    <property type="component" value="Chromosome"/>
</dbReference>
<dbReference type="InterPro" id="IPR036390">
    <property type="entry name" value="WH_DNA-bd_sf"/>
</dbReference>
<dbReference type="eggNOG" id="arCOG06044">
    <property type="taxonomic scope" value="Archaea"/>
</dbReference>
<evidence type="ECO:0000313" key="6">
    <source>
        <dbReference type="Proteomes" id="UP000008458"/>
    </source>
</evidence>
<dbReference type="Pfam" id="PF07729">
    <property type="entry name" value="FCD"/>
    <property type="match status" value="1"/>
</dbReference>
<dbReference type="Gene3D" id="1.10.10.10">
    <property type="entry name" value="Winged helix-like DNA-binding domain superfamily/Winged helix DNA-binding domain"/>
    <property type="match status" value="1"/>
</dbReference>
<dbReference type="Pfam" id="PF00392">
    <property type="entry name" value="GntR"/>
    <property type="match status" value="1"/>
</dbReference>
<dbReference type="GO" id="GO:0003700">
    <property type="term" value="F:DNA-binding transcription factor activity"/>
    <property type="evidence" value="ECO:0007669"/>
    <property type="project" value="InterPro"/>
</dbReference>
<dbReference type="Gene3D" id="1.20.120.530">
    <property type="entry name" value="GntR ligand-binding domain-like"/>
    <property type="match status" value="1"/>
</dbReference>
<evidence type="ECO:0000256" key="1">
    <source>
        <dbReference type="ARBA" id="ARBA00023015"/>
    </source>
</evidence>
<evidence type="ECO:0000256" key="2">
    <source>
        <dbReference type="ARBA" id="ARBA00023125"/>
    </source>
</evidence>
<dbReference type="SUPFAM" id="SSF48008">
    <property type="entry name" value="GntR ligand-binding domain-like"/>
    <property type="match status" value="1"/>
</dbReference>
<keyword evidence="1" id="KW-0805">Transcription regulation</keyword>
<dbReference type="InterPro" id="IPR011711">
    <property type="entry name" value="GntR_C"/>
</dbReference>
<sequence>MVKIIYSMSNLAEKAYHEILNAIVTGQYKPGQRLTEDQLCKDLNMSRTPIREALRMLLSDGVVKKDTKSYSVVYISAEEARMLYELRIPLEGHAAKLATMRANEEDIKKLGDILQRIKEEMEKENPDPLTLAELNGSFHEEVALLSKNKYLYNCLHDIRVKLKIVRTSLFTSYERRKDEYNEHYSVFLAIKEKDPEKAEKIMIEHEKKVLEFLEKRVFLFMK</sequence>
<dbReference type="CDD" id="cd07377">
    <property type="entry name" value="WHTH_GntR"/>
    <property type="match status" value="1"/>
</dbReference>
<reference evidence="5 6" key="1">
    <citation type="journal article" date="2011" name="Extremophiles">
        <title>Genomic analysis of Acidianus hospitalis W1 a host for studying crenarchaeal virus and plasmid life cycles.</title>
        <authorList>
            <person name="You X.Y."/>
            <person name="Liu C."/>
            <person name="Wang S.Y."/>
            <person name="Jiang C.Y."/>
            <person name="Shah S.A."/>
            <person name="Prangishvili D."/>
            <person name="She Q."/>
            <person name="Liu S.J."/>
            <person name="Garrett R.A."/>
        </authorList>
    </citation>
    <scope>NUCLEOTIDE SEQUENCE [LARGE SCALE GENOMIC DNA]</scope>
    <source>
        <strain evidence="5 6">W1</strain>
    </source>
</reference>
<proteinExistence type="predicted"/>